<organism evidence="2 3">
    <name type="scientific">Nocardioides bizhenqiangii</name>
    <dbReference type="NCBI Taxonomy" id="3095076"/>
    <lineage>
        <taxon>Bacteria</taxon>
        <taxon>Bacillati</taxon>
        <taxon>Actinomycetota</taxon>
        <taxon>Actinomycetes</taxon>
        <taxon>Propionibacteriales</taxon>
        <taxon>Nocardioidaceae</taxon>
        <taxon>Nocardioides</taxon>
    </lineage>
</organism>
<proteinExistence type="predicted"/>
<dbReference type="InterPro" id="IPR025870">
    <property type="entry name" value="Glyoxalase-like_dom"/>
</dbReference>
<keyword evidence="3" id="KW-1185">Reference proteome</keyword>
<reference evidence="3" key="1">
    <citation type="submission" date="2023-12" db="EMBL/GenBank/DDBJ databases">
        <title>Novel species in genus Nocardioides.</title>
        <authorList>
            <person name="Zhou H."/>
        </authorList>
    </citation>
    <scope>NUCLEOTIDE SEQUENCE [LARGE SCALE GENOMIC DNA]</scope>
    <source>
        <strain evidence="3">HM61</strain>
    </source>
</reference>
<dbReference type="RefSeq" id="WP_322938410.1">
    <property type="nucleotide sequence ID" value="NZ_CP141059.1"/>
</dbReference>
<dbReference type="EMBL" id="CP141059">
    <property type="protein sequence ID" value="WQQ28291.1"/>
    <property type="molecule type" value="Genomic_DNA"/>
</dbReference>
<protein>
    <submittedName>
        <fullName evidence="2">VOC family protein</fullName>
    </submittedName>
</protein>
<name>A0ABZ0ZWQ2_9ACTN</name>
<dbReference type="InterPro" id="IPR029068">
    <property type="entry name" value="Glyas_Bleomycin-R_OHBP_Dase"/>
</dbReference>
<accession>A0ABZ0ZWQ2</accession>
<dbReference type="SUPFAM" id="SSF54593">
    <property type="entry name" value="Glyoxalase/Bleomycin resistance protein/Dihydroxybiphenyl dioxygenase"/>
    <property type="match status" value="1"/>
</dbReference>
<gene>
    <name evidence="2" type="ORF">SHK19_08665</name>
</gene>
<dbReference type="Gene3D" id="3.10.180.10">
    <property type="entry name" value="2,3-Dihydroxybiphenyl 1,2-Dioxygenase, domain 1"/>
    <property type="match status" value="1"/>
</dbReference>
<dbReference type="PANTHER" id="PTHR40265:SF1">
    <property type="entry name" value="GLYOXALASE-LIKE DOMAIN-CONTAINING PROTEIN"/>
    <property type="match status" value="1"/>
</dbReference>
<evidence type="ECO:0000259" key="1">
    <source>
        <dbReference type="Pfam" id="PF13468"/>
    </source>
</evidence>
<feature type="domain" description="Glyoxalase-like" evidence="1">
    <location>
        <begin position="8"/>
        <end position="180"/>
    </location>
</feature>
<dbReference type="Proteomes" id="UP001327225">
    <property type="component" value="Chromosome"/>
</dbReference>
<evidence type="ECO:0000313" key="3">
    <source>
        <dbReference type="Proteomes" id="UP001327225"/>
    </source>
</evidence>
<evidence type="ECO:0000313" key="2">
    <source>
        <dbReference type="EMBL" id="WQQ28291.1"/>
    </source>
</evidence>
<sequence>MLRSVMLIDHLIYAHPDLDVAVADLYRELGVEAGGGGKHPGRGTHNKLVSLGPRTYLELIAPDPGQPPPATPRPYGVEGITQGGLVGWAIAVDDIEAARASARSHGFDPGPVTDGQREDATGRLLRWRVTANAQVAGLIPFLISWGDTPHPAIDAPTGLSLISLSVEHPRPTEISTALAAMGADVEVRRAPHPALVARIDGPRGEREIR</sequence>
<dbReference type="PANTHER" id="PTHR40265">
    <property type="entry name" value="BLL2707 PROTEIN"/>
    <property type="match status" value="1"/>
</dbReference>
<dbReference type="Pfam" id="PF13468">
    <property type="entry name" value="Glyoxalase_3"/>
    <property type="match status" value="1"/>
</dbReference>